<dbReference type="EMBL" id="JACMSC010000017">
    <property type="protein sequence ID" value="KAG6478215.1"/>
    <property type="molecule type" value="Genomic_DNA"/>
</dbReference>
<protein>
    <recommendedName>
        <fullName evidence="2">Thioredoxin domain-containing protein</fullName>
    </recommendedName>
</protein>
<accession>A0A8J5F0F6</accession>
<dbReference type="CDD" id="cd02947">
    <property type="entry name" value="TRX_family"/>
    <property type="match status" value="1"/>
</dbReference>
<dbReference type="Gene3D" id="3.40.30.10">
    <property type="entry name" value="Glutaredoxin"/>
    <property type="match status" value="1"/>
</dbReference>
<dbReference type="PROSITE" id="PS51352">
    <property type="entry name" value="THIOREDOXIN_2"/>
    <property type="match status" value="1"/>
</dbReference>
<dbReference type="Proteomes" id="UP000734854">
    <property type="component" value="Unassembled WGS sequence"/>
</dbReference>
<feature type="domain" description="Thioredoxin" evidence="2">
    <location>
        <begin position="191"/>
        <end position="317"/>
    </location>
</feature>
<dbReference type="InterPro" id="IPR050620">
    <property type="entry name" value="Thioredoxin_H-type-like"/>
</dbReference>
<organism evidence="3 4">
    <name type="scientific">Zingiber officinale</name>
    <name type="common">Ginger</name>
    <name type="synonym">Amomum zingiber</name>
    <dbReference type="NCBI Taxonomy" id="94328"/>
    <lineage>
        <taxon>Eukaryota</taxon>
        <taxon>Viridiplantae</taxon>
        <taxon>Streptophyta</taxon>
        <taxon>Embryophyta</taxon>
        <taxon>Tracheophyta</taxon>
        <taxon>Spermatophyta</taxon>
        <taxon>Magnoliopsida</taxon>
        <taxon>Liliopsida</taxon>
        <taxon>Zingiberales</taxon>
        <taxon>Zingiberaceae</taxon>
        <taxon>Zingiber</taxon>
    </lineage>
</organism>
<dbReference type="AlphaFoldDB" id="A0A8J5F0F6"/>
<reference evidence="3 4" key="1">
    <citation type="submission" date="2020-08" db="EMBL/GenBank/DDBJ databases">
        <title>Plant Genome Project.</title>
        <authorList>
            <person name="Zhang R.-G."/>
        </authorList>
    </citation>
    <scope>NUCLEOTIDE SEQUENCE [LARGE SCALE GENOMIC DNA]</scope>
    <source>
        <tissue evidence="3">Rhizome</tissue>
    </source>
</reference>
<dbReference type="PROSITE" id="PS00194">
    <property type="entry name" value="THIOREDOXIN_1"/>
    <property type="match status" value="1"/>
</dbReference>
<dbReference type="InterPro" id="IPR036249">
    <property type="entry name" value="Thioredoxin-like_sf"/>
</dbReference>
<comment type="caution">
    <text evidence="3">The sequence shown here is derived from an EMBL/GenBank/DDBJ whole genome shotgun (WGS) entry which is preliminary data.</text>
</comment>
<dbReference type="InterPro" id="IPR013766">
    <property type="entry name" value="Thioredoxin_domain"/>
</dbReference>
<name>A0A8J5F0F6_ZINOF</name>
<evidence type="ECO:0000259" key="2">
    <source>
        <dbReference type="PROSITE" id="PS51352"/>
    </source>
</evidence>
<dbReference type="PANTHER" id="PTHR10438">
    <property type="entry name" value="THIOREDOXIN"/>
    <property type="match status" value="1"/>
</dbReference>
<evidence type="ECO:0000313" key="4">
    <source>
        <dbReference type="Proteomes" id="UP000734854"/>
    </source>
</evidence>
<evidence type="ECO:0000256" key="1">
    <source>
        <dbReference type="SAM" id="MobiDB-lite"/>
    </source>
</evidence>
<evidence type="ECO:0000313" key="3">
    <source>
        <dbReference type="EMBL" id="KAG6478215.1"/>
    </source>
</evidence>
<keyword evidence="4" id="KW-1185">Reference proteome</keyword>
<dbReference type="Pfam" id="PF00085">
    <property type="entry name" value="Thioredoxin"/>
    <property type="match status" value="1"/>
</dbReference>
<feature type="region of interest" description="Disordered" evidence="1">
    <location>
        <begin position="57"/>
        <end position="80"/>
    </location>
</feature>
<dbReference type="PANTHER" id="PTHR10438:SF434">
    <property type="entry name" value="THIOREDOXIN H9"/>
    <property type="match status" value="1"/>
</dbReference>
<proteinExistence type="predicted"/>
<dbReference type="SUPFAM" id="SSF52833">
    <property type="entry name" value="Thioredoxin-like"/>
    <property type="match status" value="1"/>
</dbReference>
<sequence>MHFLVFLVLAEEAGSPIIQSHLLTLMGNCFGKFSWSRAPPPARTGGAYGQVIPCKRQDDNTANNPTGVECGPSKALKARPEQPTSDTIVPWYSKMEFPTYSGEGDPLDWVKRTTTELNMSNGGPLLAKTKTMGDISKETPPALFFKRLTRAEMAEWRAKGLCFNCDESYSTSYKCKRMFWIEVPNDDREGEEEGEEGKDADLQEEVDFKGGNVHVITSQEGWDQKISQAKNDGKIVVANFSATWCGPCRLMAPVYTELSEKYPALMFLTIDVDELSVRSFSRFILSVLVLGTLNHMAAILRKKVDRTSPAQLPVFKE</sequence>
<gene>
    <name evidence="3" type="ORF">ZIOFF_061650</name>
</gene>
<dbReference type="InterPro" id="IPR017937">
    <property type="entry name" value="Thioredoxin_CS"/>
</dbReference>